<comment type="caution">
    <text evidence="2">The sequence shown here is derived from an EMBL/GenBank/DDBJ whole genome shotgun (WGS) entry which is preliminary data.</text>
</comment>
<dbReference type="InterPro" id="IPR013610">
    <property type="entry name" value="ArdC_N"/>
</dbReference>
<dbReference type="EMBL" id="QBKN01000076">
    <property type="protein sequence ID" value="PTX35478.1"/>
    <property type="molecule type" value="Genomic_DNA"/>
</dbReference>
<dbReference type="Proteomes" id="UP000244069">
    <property type="component" value="Unassembled WGS sequence"/>
</dbReference>
<dbReference type="GO" id="GO:0003697">
    <property type="term" value="F:single-stranded DNA binding"/>
    <property type="evidence" value="ECO:0007669"/>
    <property type="project" value="InterPro"/>
</dbReference>
<evidence type="ECO:0000313" key="3">
    <source>
        <dbReference type="Proteomes" id="UP000244069"/>
    </source>
</evidence>
<evidence type="ECO:0000259" key="1">
    <source>
        <dbReference type="Pfam" id="PF08401"/>
    </source>
</evidence>
<feature type="domain" description="N-terminal" evidence="1">
    <location>
        <begin position="16"/>
        <end position="93"/>
    </location>
</feature>
<gene>
    <name evidence="2" type="ORF">C8N44_1761</name>
</gene>
<keyword evidence="3" id="KW-1185">Reference proteome</keyword>
<dbReference type="AlphaFoldDB" id="A0A2T5ZV92"/>
<feature type="non-terminal residue" evidence="2">
    <location>
        <position position="93"/>
    </location>
</feature>
<sequence length="93" mass="10388">MTREHRAAGKSGPRTNLYDDITDKIIAELEEGRLPWVQPWGTAAVQAPLAMPRNASTGRQYSGINVLILWGSVIQRGYPTQHWLTFRQALSLG</sequence>
<organism evidence="2 3">
    <name type="scientific">Allosediminivita pacifica</name>
    <dbReference type="NCBI Taxonomy" id="1267769"/>
    <lineage>
        <taxon>Bacteria</taxon>
        <taxon>Pseudomonadati</taxon>
        <taxon>Pseudomonadota</taxon>
        <taxon>Alphaproteobacteria</taxon>
        <taxon>Rhodobacterales</taxon>
        <taxon>Paracoccaceae</taxon>
        <taxon>Allosediminivita</taxon>
    </lineage>
</organism>
<dbReference type="OrthoDB" id="9792687at2"/>
<name>A0A2T5ZV92_9RHOB</name>
<accession>A0A2T5ZV92</accession>
<dbReference type="RefSeq" id="WP_146178915.1">
    <property type="nucleotide sequence ID" value="NZ_QBKN01000076.1"/>
</dbReference>
<protein>
    <submittedName>
        <fullName evidence="2">Uncharacterized protein DUF1738</fullName>
    </submittedName>
</protein>
<proteinExistence type="predicted"/>
<reference evidence="2 3" key="1">
    <citation type="submission" date="2018-04" db="EMBL/GenBank/DDBJ databases">
        <title>Genomic Encyclopedia of Archaeal and Bacterial Type Strains, Phase II (KMG-II): from individual species to whole genera.</title>
        <authorList>
            <person name="Goeker M."/>
        </authorList>
    </citation>
    <scope>NUCLEOTIDE SEQUENCE [LARGE SCALE GENOMIC DNA]</scope>
    <source>
        <strain evidence="2 3">DSM 29329</strain>
    </source>
</reference>
<evidence type="ECO:0000313" key="2">
    <source>
        <dbReference type="EMBL" id="PTX35478.1"/>
    </source>
</evidence>
<dbReference type="Pfam" id="PF08401">
    <property type="entry name" value="ArdcN"/>
    <property type="match status" value="1"/>
</dbReference>